<name>A0A8H5WV41_FUSCI</name>
<dbReference type="Gene3D" id="1.25.40.10">
    <property type="entry name" value="Tetratricopeptide repeat domain"/>
    <property type="match status" value="1"/>
</dbReference>
<gene>
    <name evidence="1" type="ORF">FCIRC_8079</name>
</gene>
<proteinExistence type="predicted"/>
<comment type="caution">
    <text evidence="1">The sequence shown here is derived from an EMBL/GenBank/DDBJ whole genome shotgun (WGS) entry which is preliminary data.</text>
</comment>
<accession>A0A8H5WV41</accession>
<reference evidence="1 2" key="2">
    <citation type="submission" date="2020-05" db="EMBL/GenBank/DDBJ databases">
        <title>Identification and distribution of gene clusters putatively required for synthesis of sphingolipid metabolism inhibitors in phylogenetically diverse species of the filamentous fungus Fusarium.</title>
        <authorList>
            <person name="Kim H.-S."/>
            <person name="Busman M."/>
            <person name="Brown D.W."/>
            <person name="Divon H."/>
            <person name="Uhlig S."/>
            <person name="Proctor R.H."/>
        </authorList>
    </citation>
    <scope>NUCLEOTIDE SEQUENCE [LARGE SCALE GENOMIC DNA]</scope>
    <source>
        <strain evidence="1 2">NRRL 25331</strain>
    </source>
</reference>
<feature type="non-terminal residue" evidence="1">
    <location>
        <position position="40"/>
    </location>
</feature>
<dbReference type="InterPro" id="IPR011990">
    <property type="entry name" value="TPR-like_helical_dom_sf"/>
</dbReference>
<evidence type="ECO:0000313" key="2">
    <source>
        <dbReference type="Proteomes" id="UP000572754"/>
    </source>
</evidence>
<evidence type="ECO:0000313" key="1">
    <source>
        <dbReference type="EMBL" id="KAF5673246.1"/>
    </source>
</evidence>
<dbReference type="EMBL" id="JAAQPE010000267">
    <property type="protein sequence ID" value="KAF5673246.1"/>
    <property type="molecule type" value="Genomic_DNA"/>
</dbReference>
<keyword evidence="2" id="KW-1185">Reference proteome</keyword>
<dbReference type="Proteomes" id="UP000572754">
    <property type="component" value="Unassembled WGS sequence"/>
</dbReference>
<sequence length="40" mass="4474">MAVELKNKGNKAFQAGDFPSAVDFYSVAIKFNDKEPTFFT</sequence>
<protein>
    <submittedName>
        <fullName evidence="1">Phosphatase 5</fullName>
    </submittedName>
</protein>
<dbReference type="AlphaFoldDB" id="A0A8H5WV41"/>
<organism evidence="1 2">
    <name type="scientific">Fusarium circinatum</name>
    <name type="common">Pitch canker fungus</name>
    <name type="synonym">Gibberella circinata</name>
    <dbReference type="NCBI Taxonomy" id="48490"/>
    <lineage>
        <taxon>Eukaryota</taxon>
        <taxon>Fungi</taxon>
        <taxon>Dikarya</taxon>
        <taxon>Ascomycota</taxon>
        <taxon>Pezizomycotina</taxon>
        <taxon>Sordariomycetes</taxon>
        <taxon>Hypocreomycetidae</taxon>
        <taxon>Hypocreales</taxon>
        <taxon>Nectriaceae</taxon>
        <taxon>Fusarium</taxon>
        <taxon>Fusarium fujikuroi species complex</taxon>
    </lineage>
</organism>
<dbReference type="SUPFAM" id="SSF48452">
    <property type="entry name" value="TPR-like"/>
    <property type="match status" value="1"/>
</dbReference>
<reference evidence="2" key="1">
    <citation type="journal article" date="2020" name="BMC Genomics">
        <title>Correction to: Identification and distribution of gene clusters required for synthesis of sphingolipid metabolism inhibitors in diverse species of the filamentous fungus Fusarium.</title>
        <authorList>
            <person name="Kim H.S."/>
            <person name="Lohmar J.M."/>
            <person name="Busman M."/>
            <person name="Brown D.W."/>
            <person name="Naumann T.A."/>
            <person name="Divon H.H."/>
            <person name="Lysoe E."/>
            <person name="Uhlig S."/>
            <person name="Proctor R.H."/>
        </authorList>
    </citation>
    <scope>NUCLEOTIDE SEQUENCE [LARGE SCALE GENOMIC DNA]</scope>
    <source>
        <strain evidence="2">NRRL 25331</strain>
    </source>
</reference>